<dbReference type="AlphaFoldDB" id="U1X7I1"/>
<organism evidence="1 2">
    <name type="scientific">Aneurinibacillus aneurinilyticus ATCC 12856</name>
    <dbReference type="NCBI Taxonomy" id="649747"/>
    <lineage>
        <taxon>Bacteria</taxon>
        <taxon>Bacillati</taxon>
        <taxon>Bacillota</taxon>
        <taxon>Bacilli</taxon>
        <taxon>Bacillales</taxon>
        <taxon>Paenibacillaceae</taxon>
        <taxon>Aneurinibacillus group</taxon>
        <taxon>Aneurinibacillus</taxon>
    </lineage>
</organism>
<evidence type="ECO:0000313" key="2">
    <source>
        <dbReference type="Proteomes" id="UP000016511"/>
    </source>
</evidence>
<evidence type="ECO:0000313" key="1">
    <source>
        <dbReference type="EMBL" id="ERI10940.1"/>
    </source>
</evidence>
<protein>
    <submittedName>
        <fullName evidence="1">Uncharacterized protein</fullName>
    </submittedName>
</protein>
<dbReference type="EMBL" id="AWSJ01000062">
    <property type="protein sequence ID" value="ERI10940.1"/>
    <property type="molecule type" value="Genomic_DNA"/>
</dbReference>
<keyword evidence="2" id="KW-1185">Reference proteome</keyword>
<comment type="caution">
    <text evidence="1">The sequence shown here is derived from an EMBL/GenBank/DDBJ whole genome shotgun (WGS) entry which is preliminary data.</text>
</comment>
<dbReference type="Proteomes" id="UP000016511">
    <property type="component" value="Unassembled WGS sequence"/>
</dbReference>
<proteinExistence type="predicted"/>
<dbReference type="HOGENOM" id="CLU_202969_0_0_9"/>
<accession>U1X7I1</accession>
<gene>
    <name evidence="1" type="ORF">HMPREF0083_00965</name>
</gene>
<name>U1X7I1_ANEAE</name>
<sequence>MEGGNSEKEEGGCALRSSRREASVFFLTTPAPRPSVFSYLLPQQFVGLSNQMYIG</sequence>
<reference evidence="1 2" key="1">
    <citation type="submission" date="2013-08" db="EMBL/GenBank/DDBJ databases">
        <authorList>
            <person name="Weinstock G."/>
            <person name="Sodergren E."/>
            <person name="Wylie T."/>
            <person name="Fulton L."/>
            <person name="Fulton R."/>
            <person name="Fronick C."/>
            <person name="O'Laughlin M."/>
            <person name="Godfrey J."/>
            <person name="Miner T."/>
            <person name="Herter B."/>
            <person name="Appelbaum E."/>
            <person name="Cordes M."/>
            <person name="Lek S."/>
            <person name="Wollam A."/>
            <person name="Pepin K.H."/>
            <person name="Palsikar V.B."/>
            <person name="Mitreva M."/>
            <person name="Wilson R.K."/>
        </authorList>
    </citation>
    <scope>NUCLEOTIDE SEQUENCE [LARGE SCALE GENOMIC DNA]</scope>
    <source>
        <strain evidence="1 2">ATCC 12856</strain>
    </source>
</reference>